<sequence>MYIRDEDLRRNLELLLTTKSRNEIVESIKATGVKFHQYNIDRFIQGKAVSIETLKKLDKYVTVTMQLEYNH</sequence>
<evidence type="ECO:0008006" key="2">
    <source>
        <dbReference type="Google" id="ProtNLM"/>
    </source>
</evidence>
<organism evidence="1">
    <name type="scientific">uncultured Caudovirales phage</name>
    <dbReference type="NCBI Taxonomy" id="2100421"/>
    <lineage>
        <taxon>Viruses</taxon>
        <taxon>Duplodnaviria</taxon>
        <taxon>Heunggongvirae</taxon>
        <taxon>Uroviricota</taxon>
        <taxon>Caudoviricetes</taxon>
        <taxon>Peduoviridae</taxon>
        <taxon>Maltschvirus</taxon>
        <taxon>Maltschvirus maltsch</taxon>
    </lineage>
</organism>
<dbReference type="EMBL" id="LR796399">
    <property type="protein sequence ID" value="CAB4142056.1"/>
    <property type="molecule type" value="Genomic_DNA"/>
</dbReference>
<accession>A0A6J5MAI3</accession>
<reference evidence="1" key="1">
    <citation type="submission" date="2020-04" db="EMBL/GenBank/DDBJ databases">
        <authorList>
            <person name="Chiriac C."/>
            <person name="Salcher M."/>
            <person name="Ghai R."/>
            <person name="Kavagutti S V."/>
        </authorList>
    </citation>
    <scope>NUCLEOTIDE SEQUENCE</scope>
</reference>
<evidence type="ECO:0000313" key="1">
    <source>
        <dbReference type="EMBL" id="CAB4142056.1"/>
    </source>
</evidence>
<proteinExistence type="predicted"/>
<gene>
    <name evidence="1" type="ORF">UFOVP425_22</name>
</gene>
<protein>
    <recommendedName>
        <fullName evidence="2">Helix-turn-helix domain containing protein</fullName>
    </recommendedName>
</protein>
<name>A0A6J5MAI3_9CAUD</name>